<name>A0AAV4QIS2_9ARAC</name>
<protein>
    <submittedName>
        <fullName evidence="1">Uncharacterized protein</fullName>
    </submittedName>
</protein>
<evidence type="ECO:0000313" key="1">
    <source>
        <dbReference type="EMBL" id="GIY08241.1"/>
    </source>
</evidence>
<dbReference type="Proteomes" id="UP001054837">
    <property type="component" value="Unassembled WGS sequence"/>
</dbReference>
<dbReference type="EMBL" id="BPLQ01004471">
    <property type="protein sequence ID" value="GIY08241.1"/>
    <property type="molecule type" value="Genomic_DNA"/>
</dbReference>
<reference evidence="1 2" key="1">
    <citation type="submission" date="2021-06" db="EMBL/GenBank/DDBJ databases">
        <title>Caerostris darwini draft genome.</title>
        <authorList>
            <person name="Kono N."/>
            <person name="Arakawa K."/>
        </authorList>
    </citation>
    <scope>NUCLEOTIDE SEQUENCE [LARGE SCALE GENOMIC DNA]</scope>
</reference>
<sequence>MENSARGAPISRLSGHYNNQNKRGLSTYENLLIFLFETHLLSLIWACCVCVSLPTPIASLRAHPANPSSGCVPALVTHVSMLTFTNTQINSDTCAIVIAITTAEEN</sequence>
<gene>
    <name evidence="1" type="ORF">CDAR_247711</name>
</gene>
<evidence type="ECO:0000313" key="2">
    <source>
        <dbReference type="Proteomes" id="UP001054837"/>
    </source>
</evidence>
<proteinExistence type="predicted"/>
<keyword evidence="2" id="KW-1185">Reference proteome</keyword>
<comment type="caution">
    <text evidence="1">The sequence shown here is derived from an EMBL/GenBank/DDBJ whole genome shotgun (WGS) entry which is preliminary data.</text>
</comment>
<organism evidence="1 2">
    <name type="scientific">Caerostris darwini</name>
    <dbReference type="NCBI Taxonomy" id="1538125"/>
    <lineage>
        <taxon>Eukaryota</taxon>
        <taxon>Metazoa</taxon>
        <taxon>Ecdysozoa</taxon>
        <taxon>Arthropoda</taxon>
        <taxon>Chelicerata</taxon>
        <taxon>Arachnida</taxon>
        <taxon>Araneae</taxon>
        <taxon>Araneomorphae</taxon>
        <taxon>Entelegynae</taxon>
        <taxon>Araneoidea</taxon>
        <taxon>Araneidae</taxon>
        <taxon>Caerostris</taxon>
    </lineage>
</organism>
<dbReference type="AlphaFoldDB" id="A0AAV4QIS2"/>
<accession>A0AAV4QIS2</accession>